<reference evidence="2" key="2">
    <citation type="submission" date="2022-06" db="UniProtKB">
        <authorList>
            <consortium name="EnsemblMetazoa"/>
        </authorList>
    </citation>
    <scope>IDENTIFICATION</scope>
    <source>
        <strain evidence="2">PS312</strain>
    </source>
</reference>
<feature type="compositionally biased region" description="Polar residues" evidence="1">
    <location>
        <begin position="169"/>
        <end position="183"/>
    </location>
</feature>
<accession>A0A8R1YVM1</accession>
<keyword evidence="3" id="KW-1185">Reference proteome</keyword>
<dbReference type="Proteomes" id="UP000005239">
    <property type="component" value="Unassembled WGS sequence"/>
</dbReference>
<sequence length="543" mass="60112">MDIVVHVISSLNCQPIIHHPSPFPCPSIHPPPPDKTTIPPPPNHPFINVSRRRPPTMSSKYESKYSDLQSHLSTIKPQLISIDDEITKLLSASTSDEITDLSASIAKGVDNIHSIILDYSEIVASIKDTIESMEEDAHKEEEQQQFENKMDSTDGSTGLQLNPRIIKPSTLSTPPVHPSTSIHSTHDNHVPSVPSIDSTAVFQSLIDRITTIESNSKHTPNLSLPPIKLECFDGSDITKYQAYKYQLDELILKNSSLNEVEKAYHVRSSLKGATLSLVSSIPTHQNFLKRIIERLELEYGRSDLTQATLLQSLLRIRAKSIKLDDQLDAVRSMINLQLVDRIHPRFIAVVWKRKPTTLLAALEFIEETLRLEQEEATITNAISEHLQSTSIHDRPAAAYRPFQSIPHAVNSIAHSLGNVAHPPDSVARNGKDYPVTGHTPHYSTIPFHPYDPSSIASPTTSTASPVIIAFPPFVSLIVTRSLIVHCSLPAHPSLDGHCCSRHLITELSTYHPSSISISMSIHPSSAPGVYRIPSDSIPKYNNN</sequence>
<dbReference type="EnsemblMetazoa" id="PPA38314.1">
    <property type="protein sequence ID" value="PPA38314.1"/>
    <property type="gene ID" value="WBGene00276683"/>
</dbReference>
<evidence type="ECO:0000313" key="3">
    <source>
        <dbReference type="Proteomes" id="UP000005239"/>
    </source>
</evidence>
<feature type="compositionally biased region" description="Basic and acidic residues" evidence="1">
    <location>
        <begin position="135"/>
        <end position="152"/>
    </location>
</feature>
<evidence type="ECO:0000313" key="2">
    <source>
        <dbReference type="EnsemblMetazoa" id="PPA38314.1"/>
    </source>
</evidence>
<dbReference type="PANTHER" id="PTHR22955">
    <property type="entry name" value="RETROTRANSPOSON"/>
    <property type="match status" value="1"/>
</dbReference>
<evidence type="ECO:0000256" key="1">
    <source>
        <dbReference type="SAM" id="MobiDB-lite"/>
    </source>
</evidence>
<reference evidence="3" key="1">
    <citation type="journal article" date="2008" name="Nat. Genet.">
        <title>The Pristionchus pacificus genome provides a unique perspective on nematode lifestyle and parasitism.</title>
        <authorList>
            <person name="Dieterich C."/>
            <person name="Clifton S.W."/>
            <person name="Schuster L.N."/>
            <person name="Chinwalla A."/>
            <person name="Delehaunty K."/>
            <person name="Dinkelacker I."/>
            <person name="Fulton L."/>
            <person name="Fulton R."/>
            <person name="Godfrey J."/>
            <person name="Minx P."/>
            <person name="Mitreva M."/>
            <person name="Roeseler W."/>
            <person name="Tian H."/>
            <person name="Witte H."/>
            <person name="Yang S.P."/>
            <person name="Wilson R.K."/>
            <person name="Sommer R.J."/>
        </authorList>
    </citation>
    <scope>NUCLEOTIDE SEQUENCE [LARGE SCALE GENOMIC DNA]</scope>
    <source>
        <strain evidence="3">PS312</strain>
    </source>
</reference>
<gene>
    <name evidence="2" type="primary">WBGene00276683</name>
</gene>
<proteinExistence type="predicted"/>
<organism evidence="2 3">
    <name type="scientific">Pristionchus pacificus</name>
    <name type="common">Parasitic nematode worm</name>
    <dbReference type="NCBI Taxonomy" id="54126"/>
    <lineage>
        <taxon>Eukaryota</taxon>
        <taxon>Metazoa</taxon>
        <taxon>Ecdysozoa</taxon>
        <taxon>Nematoda</taxon>
        <taxon>Chromadorea</taxon>
        <taxon>Rhabditida</taxon>
        <taxon>Rhabditina</taxon>
        <taxon>Diplogasteromorpha</taxon>
        <taxon>Diplogasteroidea</taxon>
        <taxon>Neodiplogasteridae</taxon>
        <taxon>Pristionchus</taxon>
    </lineage>
</organism>
<name>A0A2A6CFJ4_PRIPA</name>
<dbReference type="AlphaFoldDB" id="A0A2A6CFJ4"/>
<feature type="region of interest" description="Disordered" evidence="1">
    <location>
        <begin position="134"/>
        <end position="190"/>
    </location>
</feature>
<dbReference type="PANTHER" id="PTHR22955:SF66">
    <property type="entry name" value="INTEGRASE CATALYTIC DOMAIN-CONTAINING PROTEIN"/>
    <property type="match status" value="1"/>
</dbReference>
<accession>A0A2A6CFJ4</accession>
<protein>
    <submittedName>
        <fullName evidence="2">Uncharacterized protein</fullName>
    </submittedName>
</protein>